<gene>
    <name evidence="3" type="ORF">HKI87_19g88980</name>
</gene>
<feature type="coiled-coil region" evidence="1">
    <location>
        <begin position="85"/>
        <end position="211"/>
    </location>
</feature>
<feature type="compositionally biased region" description="Basic and acidic residues" evidence="2">
    <location>
        <begin position="555"/>
        <end position="564"/>
    </location>
</feature>
<evidence type="ECO:0000313" key="3">
    <source>
        <dbReference type="EMBL" id="WZN67323.1"/>
    </source>
</evidence>
<dbReference type="AlphaFoldDB" id="A0AAX4PMM5"/>
<feature type="region of interest" description="Disordered" evidence="2">
    <location>
        <begin position="537"/>
        <end position="608"/>
    </location>
</feature>
<feature type="compositionally biased region" description="Acidic residues" evidence="2">
    <location>
        <begin position="545"/>
        <end position="554"/>
    </location>
</feature>
<sequence length="608" mass="70041">MADVARNAAPQKVHMSTTMPHYVAGVQGKTCAQITPRAMDVPSTSTGGVVARPGEAMADASNFYRERGEIVPHDAQGVWIAKHLWKKMRKELAARESQVEDLQQEHKEEMLKLIESTNHVNIRNRELTDQLARVENIHLQKQKQLEDQIQELHSRLDSAIRSSEKQKFEHEAEIDYLTRLLSERHEADEQVKVLKQQLDDANLKVKLEKHRCTVSVNRTKVLEKEIEFFKDQHVRNKQKTQELEERNRTVVKEVSVVKHEVQKYKDKVKLAARPNEILKREKDRYKGDCKRLMYLLEHSEHKRLAKELQRAGSMHYVSLSDCLYVEGVTSEKYASMGDRPSIAALEKNNWVPSKALDLAKDFTSEYPSLNLPLQPFTVLLLQLNKVWKVKEKTILKSKSLEVEKRYSKLKRMTENSKPYKLVICKERVKHLKHELKNSQVKCEKLDKMKKSFKNANDEHTRLLVQCGVGTIKNLDGQLKGAKSKNKRLSRKLNKISNLAKEKQRAAAEEGSGGKQAESMRDLLEELRRSNEDVVALSSVATSAGEESDGESSVDPEDRVPRDDDLVSVIYPENEGDDILSQHLDRKEERDRQQKRRSRSRSRSKSKSK</sequence>
<keyword evidence="1" id="KW-0175">Coiled coil</keyword>
<organism evidence="3 4">
    <name type="scientific">Chloropicon roscoffensis</name>
    <dbReference type="NCBI Taxonomy" id="1461544"/>
    <lineage>
        <taxon>Eukaryota</taxon>
        <taxon>Viridiplantae</taxon>
        <taxon>Chlorophyta</taxon>
        <taxon>Chloropicophyceae</taxon>
        <taxon>Chloropicales</taxon>
        <taxon>Chloropicaceae</taxon>
        <taxon>Chloropicon</taxon>
    </lineage>
</organism>
<evidence type="ECO:0000256" key="2">
    <source>
        <dbReference type="SAM" id="MobiDB-lite"/>
    </source>
</evidence>
<protein>
    <submittedName>
        <fullName evidence="3">Uncharacterized protein</fullName>
    </submittedName>
</protein>
<name>A0AAX4PMM5_9CHLO</name>
<feature type="region of interest" description="Disordered" evidence="2">
    <location>
        <begin position="499"/>
        <end position="518"/>
    </location>
</feature>
<reference evidence="3 4" key="1">
    <citation type="submission" date="2024-03" db="EMBL/GenBank/DDBJ databases">
        <title>Complete genome sequence of the green alga Chloropicon roscoffensis RCC1871.</title>
        <authorList>
            <person name="Lemieux C."/>
            <person name="Pombert J.-F."/>
            <person name="Otis C."/>
            <person name="Turmel M."/>
        </authorList>
    </citation>
    <scope>NUCLEOTIDE SEQUENCE [LARGE SCALE GENOMIC DNA]</scope>
    <source>
        <strain evidence="3 4">RCC1871</strain>
    </source>
</reference>
<feature type="compositionally biased region" description="Basic and acidic residues" evidence="2">
    <location>
        <begin position="582"/>
        <end position="591"/>
    </location>
</feature>
<dbReference type="Proteomes" id="UP001472866">
    <property type="component" value="Chromosome 19"/>
</dbReference>
<dbReference type="EMBL" id="CP151519">
    <property type="protein sequence ID" value="WZN67323.1"/>
    <property type="molecule type" value="Genomic_DNA"/>
</dbReference>
<evidence type="ECO:0000256" key="1">
    <source>
        <dbReference type="SAM" id="Coils"/>
    </source>
</evidence>
<evidence type="ECO:0000313" key="4">
    <source>
        <dbReference type="Proteomes" id="UP001472866"/>
    </source>
</evidence>
<proteinExistence type="predicted"/>
<feature type="compositionally biased region" description="Basic residues" evidence="2">
    <location>
        <begin position="592"/>
        <end position="608"/>
    </location>
</feature>
<accession>A0AAX4PMM5</accession>
<keyword evidence="4" id="KW-1185">Reference proteome</keyword>